<evidence type="ECO:0000313" key="2">
    <source>
        <dbReference type="EMBL" id="GFH15144.1"/>
    </source>
</evidence>
<dbReference type="Proteomes" id="UP000485058">
    <property type="component" value="Unassembled WGS sequence"/>
</dbReference>
<keyword evidence="3" id="KW-1185">Reference proteome</keyword>
<gene>
    <name evidence="2" type="ORF">HaLaN_11316</name>
</gene>
<reference evidence="2 3" key="1">
    <citation type="submission" date="2020-02" db="EMBL/GenBank/DDBJ databases">
        <title>Draft genome sequence of Haematococcus lacustris strain NIES-144.</title>
        <authorList>
            <person name="Morimoto D."/>
            <person name="Nakagawa S."/>
            <person name="Yoshida T."/>
            <person name="Sawayama S."/>
        </authorList>
    </citation>
    <scope>NUCLEOTIDE SEQUENCE [LARGE SCALE GENOMIC DNA]</scope>
    <source>
        <strain evidence="2 3">NIES-144</strain>
    </source>
</reference>
<proteinExistence type="predicted"/>
<organism evidence="2 3">
    <name type="scientific">Haematococcus lacustris</name>
    <name type="common">Green alga</name>
    <name type="synonym">Haematococcus pluvialis</name>
    <dbReference type="NCBI Taxonomy" id="44745"/>
    <lineage>
        <taxon>Eukaryota</taxon>
        <taxon>Viridiplantae</taxon>
        <taxon>Chlorophyta</taxon>
        <taxon>core chlorophytes</taxon>
        <taxon>Chlorophyceae</taxon>
        <taxon>CS clade</taxon>
        <taxon>Chlamydomonadales</taxon>
        <taxon>Haematococcaceae</taxon>
        <taxon>Haematococcus</taxon>
    </lineage>
</organism>
<feature type="signal peptide" evidence="1">
    <location>
        <begin position="1"/>
        <end position="32"/>
    </location>
</feature>
<dbReference type="AlphaFoldDB" id="A0A699Z8H4"/>
<evidence type="ECO:0000313" key="3">
    <source>
        <dbReference type="Proteomes" id="UP000485058"/>
    </source>
</evidence>
<protein>
    <submittedName>
        <fullName evidence="2">Uncharacterized protein</fullName>
    </submittedName>
</protein>
<evidence type="ECO:0000256" key="1">
    <source>
        <dbReference type="SAM" id="SignalP"/>
    </source>
</evidence>
<name>A0A699Z8H4_HAELA</name>
<dbReference type="EMBL" id="BLLF01000811">
    <property type="protein sequence ID" value="GFH15144.1"/>
    <property type="molecule type" value="Genomic_DNA"/>
</dbReference>
<sequence>MIPRMRERLPSASKVYAVLFMLLAAHGHQVSAQIAQAGPVLPGASSTAVASGTPPSSSPATEKAVATMLVAALNSAGGTNSSQIMLVGQPAVSTASGSMAPMPAIDAAKYPALTTLLNNNANTSDPLGLRDAVATALSQQQGAGDVYAAQLEQAAGVINGFTTPLQFGTLGTVRNYITRVIQVNTLLGSIQRYLTPTSQLAAQRLLFDGIRLSINYVTTFPVAYLVYVSRVFIAARDYVRVARDSVNVATAIINLVVLVSTNPVNFQAINNGTGPGGLFANFPTNGSRGCYTGPGSRPACVAPPSPPASQGKRLLEVGSEALEPLTQSSNPLEELAAQLAASGMTSRDLLAVGPLGGNLAGIAEEVRSSLFSTVGSVEDVVQALIARVTPLIDSDSFDFRQALTPSGDFLTNAASVVRNATSQLEATVQRLGGAVFNTLFQPPITNVSRVNIGNCTNGLPAGVIGLPAVPQLGLPAVPFPAGFPAPPPALNANVLNLLRTAAGITALTVTILNLIQSILQAIGDNIAVIPAAIALITGPILFELASVDYYNLLVAAFPGVPNGYLTDLNTALGGIGARLTNPNNVFLGGTGVGGSTTSLGSALGSLRSATTQLGGLRAQLGTAPRASFST</sequence>
<feature type="chain" id="PRO_5025694275" evidence="1">
    <location>
        <begin position="33"/>
        <end position="630"/>
    </location>
</feature>
<accession>A0A699Z8H4</accession>
<comment type="caution">
    <text evidence="2">The sequence shown here is derived from an EMBL/GenBank/DDBJ whole genome shotgun (WGS) entry which is preliminary data.</text>
</comment>
<keyword evidence="1" id="KW-0732">Signal</keyword>